<dbReference type="HOGENOM" id="CLU_173765_0_0_2"/>
<dbReference type="GO" id="GO:0022904">
    <property type="term" value="P:respiratory electron transport chain"/>
    <property type="evidence" value="ECO:0007669"/>
    <property type="project" value="InterPro"/>
</dbReference>
<evidence type="ECO:0000259" key="2">
    <source>
        <dbReference type="Pfam" id="PF14358"/>
    </source>
</evidence>
<feature type="transmembrane region" description="Helical" evidence="1">
    <location>
        <begin position="12"/>
        <end position="32"/>
    </location>
</feature>
<feature type="transmembrane region" description="Helical" evidence="1">
    <location>
        <begin position="63"/>
        <end position="82"/>
    </location>
</feature>
<reference evidence="3 4" key="1">
    <citation type="journal article" date="2010" name="Stand. Genomic Sci.">
        <title>Complete genome sequence of Methanoplanus petrolearius type strain (SEBR 4847).</title>
        <authorList>
            <person name="Brambilla E."/>
            <person name="Djao O.D."/>
            <person name="Daligault H."/>
            <person name="Lapidus A."/>
            <person name="Lucas S."/>
            <person name="Hammon N."/>
            <person name="Nolan M."/>
            <person name="Tice H."/>
            <person name="Cheng J.F."/>
            <person name="Han C."/>
            <person name="Tapia R."/>
            <person name="Goodwin L."/>
            <person name="Pitluck S."/>
            <person name="Liolios K."/>
            <person name="Ivanova N."/>
            <person name="Mavromatis K."/>
            <person name="Mikhailova N."/>
            <person name="Pati A."/>
            <person name="Chen A."/>
            <person name="Palaniappan K."/>
            <person name="Land M."/>
            <person name="Hauser L."/>
            <person name="Chang Y.J."/>
            <person name="Jeffries C.D."/>
            <person name="Rohde M."/>
            <person name="Spring S."/>
            <person name="Sikorski J."/>
            <person name="Goker M."/>
            <person name="Woyke T."/>
            <person name="Bristow J."/>
            <person name="Eisen J.A."/>
            <person name="Markowitz V."/>
            <person name="Hugenholtz P."/>
            <person name="Kyrpides N.C."/>
            <person name="Klenk H.P."/>
        </authorList>
    </citation>
    <scope>NUCLEOTIDE SEQUENCE [LARGE SCALE GENOMIC DNA]</scope>
    <source>
        <strain evidence="4">DSM 11571 / OCM 486 / SEBR 4847</strain>
    </source>
</reference>
<dbReference type="GeneID" id="9743725"/>
<gene>
    <name evidence="3" type="ordered locus">Mpet_1259</name>
</gene>
<dbReference type="InterPro" id="IPR025517">
    <property type="entry name" value="DUF4405"/>
</dbReference>
<dbReference type="Proteomes" id="UP000006565">
    <property type="component" value="Chromosome"/>
</dbReference>
<evidence type="ECO:0000313" key="3">
    <source>
        <dbReference type="EMBL" id="ADN36019.1"/>
    </source>
</evidence>
<dbReference type="eggNOG" id="arCOG04002">
    <property type="taxonomic scope" value="Archaea"/>
</dbReference>
<name>E1RE56_METP4</name>
<dbReference type="OrthoDB" id="375104at2157"/>
<dbReference type="GO" id="GO:0016020">
    <property type="term" value="C:membrane"/>
    <property type="evidence" value="ECO:0007669"/>
    <property type="project" value="InterPro"/>
</dbReference>
<organism evidence="3 4">
    <name type="scientific">Methanolacinia petrolearia (strain DSM 11571 / OCM 486 / SEBR 4847)</name>
    <name type="common">Methanoplanus petrolearius</name>
    <dbReference type="NCBI Taxonomy" id="679926"/>
    <lineage>
        <taxon>Archaea</taxon>
        <taxon>Methanobacteriati</taxon>
        <taxon>Methanobacteriota</taxon>
        <taxon>Stenosarchaea group</taxon>
        <taxon>Methanomicrobia</taxon>
        <taxon>Methanomicrobiales</taxon>
        <taxon>Methanomicrobiaceae</taxon>
        <taxon>Methanolacinia</taxon>
    </lineage>
</organism>
<evidence type="ECO:0000313" key="4">
    <source>
        <dbReference type="Proteomes" id="UP000006565"/>
    </source>
</evidence>
<keyword evidence="1" id="KW-0812">Transmembrane</keyword>
<dbReference type="Pfam" id="PF14358">
    <property type="entry name" value="DUF4405"/>
    <property type="match status" value="1"/>
</dbReference>
<dbReference type="EMBL" id="CP002117">
    <property type="protein sequence ID" value="ADN36019.1"/>
    <property type="molecule type" value="Genomic_DNA"/>
</dbReference>
<keyword evidence="1" id="KW-0472">Membrane</keyword>
<dbReference type="AlphaFoldDB" id="E1RE56"/>
<dbReference type="RefSeq" id="WP_013329197.1">
    <property type="nucleotide sequence ID" value="NC_014507.1"/>
</dbReference>
<dbReference type="InterPro" id="IPR016174">
    <property type="entry name" value="Di-haem_cyt_TM"/>
</dbReference>
<dbReference type="KEGG" id="mpi:Mpet_1259"/>
<sequence precursor="true">MKRIKAFALTDLLALISLVVMAGTGLVLFRFWPTGSGGAGKNPDYINSFIGLNHQQWVLFHDWSALVFIILMVIHLAMHCGFMKEMIGNLRK</sequence>
<protein>
    <recommendedName>
        <fullName evidence="2">Flavinylation-associated cytochrome domain-containing protein</fullName>
    </recommendedName>
</protein>
<accession>E1RE56</accession>
<feature type="domain" description="Flavinylation-associated cytochrome" evidence="2">
    <location>
        <begin position="9"/>
        <end position="79"/>
    </location>
</feature>
<evidence type="ECO:0000256" key="1">
    <source>
        <dbReference type="SAM" id="Phobius"/>
    </source>
</evidence>
<keyword evidence="1" id="KW-1133">Transmembrane helix</keyword>
<dbReference type="SUPFAM" id="SSF81342">
    <property type="entry name" value="Transmembrane di-heme cytochromes"/>
    <property type="match status" value="1"/>
</dbReference>
<keyword evidence="4" id="KW-1185">Reference proteome</keyword>
<proteinExistence type="predicted"/>
<dbReference type="STRING" id="679926.Mpet_1259"/>